<dbReference type="Proteomes" id="UP001247754">
    <property type="component" value="Unassembled WGS sequence"/>
</dbReference>
<sequence length="242" mass="25877">MAAEMLPGWRTAEGRHMAALRIDLAPGWKTYWRAPGDAGVPPVFDWQGSENLRGVEVHWPRPEVFRLNGMQTIGYSRQLVLPVEVLPRDPGAPVRLTANVDLGVCNTVCVPATVSVAADLPVRGGTADPAIRAALDAAPESPRQAGVQALGCRIEPMADGLRVTAVIDMPRLPGRAETAVLEPGDPDIWVSEAATRREGGRLVATSEMVAPDGLPFFLDRSRLTITVIGQGRAVEIRGCPAL</sequence>
<evidence type="ECO:0000259" key="1">
    <source>
        <dbReference type="Pfam" id="PF11412"/>
    </source>
</evidence>
<keyword evidence="3" id="KW-1185">Reference proteome</keyword>
<dbReference type="Pfam" id="PF11412">
    <property type="entry name" value="DsbD_N"/>
    <property type="match status" value="1"/>
</dbReference>
<dbReference type="InterPro" id="IPR028250">
    <property type="entry name" value="DsbDN"/>
</dbReference>
<feature type="domain" description="Thiol:disulfide interchange protein DsbD N-terminal" evidence="1">
    <location>
        <begin position="11"/>
        <end position="117"/>
    </location>
</feature>
<evidence type="ECO:0000313" key="2">
    <source>
        <dbReference type="EMBL" id="MDR5653377.1"/>
    </source>
</evidence>
<organism evidence="2 3">
    <name type="scientific">Ruixingdingia sedimenti</name>
    <dbReference type="NCBI Taxonomy" id="3073604"/>
    <lineage>
        <taxon>Bacteria</taxon>
        <taxon>Pseudomonadati</taxon>
        <taxon>Pseudomonadota</taxon>
        <taxon>Alphaproteobacteria</taxon>
        <taxon>Rhodobacterales</taxon>
        <taxon>Paracoccaceae</taxon>
        <taxon>Ruixingdingia</taxon>
    </lineage>
</organism>
<protein>
    <submittedName>
        <fullName evidence="2">Protein-disulfide reductase DsbD family protein</fullName>
    </submittedName>
</protein>
<comment type="caution">
    <text evidence="2">The sequence shown here is derived from an EMBL/GenBank/DDBJ whole genome shotgun (WGS) entry which is preliminary data.</text>
</comment>
<name>A0ABU1F952_9RHOB</name>
<dbReference type="EMBL" id="JAVKPH010000013">
    <property type="protein sequence ID" value="MDR5653377.1"/>
    <property type="molecule type" value="Genomic_DNA"/>
</dbReference>
<reference evidence="2 3" key="1">
    <citation type="submission" date="2023-09" db="EMBL/GenBank/DDBJ databases">
        <title>Xinfangfangia sedmenti sp. nov., isolated the sedment.</title>
        <authorList>
            <person name="Xu L."/>
        </authorList>
    </citation>
    <scope>NUCLEOTIDE SEQUENCE [LARGE SCALE GENOMIC DNA]</scope>
    <source>
        <strain evidence="2 3">LG-4</strain>
    </source>
</reference>
<accession>A0ABU1F952</accession>
<gene>
    <name evidence="2" type="ORF">RGD00_12230</name>
</gene>
<proteinExistence type="predicted"/>
<evidence type="ECO:0000313" key="3">
    <source>
        <dbReference type="Proteomes" id="UP001247754"/>
    </source>
</evidence>